<comment type="caution">
    <text evidence="1">The sequence shown here is derived from an EMBL/GenBank/DDBJ whole genome shotgun (WGS) entry which is preliminary data.</text>
</comment>
<evidence type="ECO:0000313" key="1">
    <source>
        <dbReference type="EMBL" id="GAH91064.1"/>
    </source>
</evidence>
<accession>X1KLP5</accession>
<sequence>MAYSWVKEIGYPTDLPFKEVLQDTETGINQDSISGLAVPPDEVWEVNQIFFYGAVAATLNLRLFDPETGVSGNVEQKEFTKWISWSGKIFLTEGQKIVGATTSTANLVLKIYGVKRLSLESALASQKLRIDLILPTEVDVQEPLAVKDPLM</sequence>
<dbReference type="EMBL" id="BARV01001012">
    <property type="protein sequence ID" value="GAH91064.1"/>
    <property type="molecule type" value="Genomic_DNA"/>
</dbReference>
<reference evidence="1" key="1">
    <citation type="journal article" date="2014" name="Front. Microbiol.">
        <title>High frequency of phylogenetically diverse reductive dehalogenase-homologous genes in deep subseafloor sedimentary metagenomes.</title>
        <authorList>
            <person name="Kawai M."/>
            <person name="Futagami T."/>
            <person name="Toyoda A."/>
            <person name="Takaki Y."/>
            <person name="Nishi S."/>
            <person name="Hori S."/>
            <person name="Arai W."/>
            <person name="Tsubouchi T."/>
            <person name="Morono Y."/>
            <person name="Uchiyama I."/>
            <person name="Ito T."/>
            <person name="Fujiyama A."/>
            <person name="Inagaki F."/>
            <person name="Takami H."/>
        </authorList>
    </citation>
    <scope>NUCLEOTIDE SEQUENCE</scope>
    <source>
        <strain evidence="1">Expedition CK06-06</strain>
    </source>
</reference>
<protein>
    <submittedName>
        <fullName evidence="1">Uncharacterized protein</fullName>
    </submittedName>
</protein>
<gene>
    <name evidence="1" type="ORF">S06H3_03197</name>
</gene>
<organism evidence="1">
    <name type="scientific">marine sediment metagenome</name>
    <dbReference type="NCBI Taxonomy" id="412755"/>
    <lineage>
        <taxon>unclassified sequences</taxon>
        <taxon>metagenomes</taxon>
        <taxon>ecological metagenomes</taxon>
    </lineage>
</organism>
<name>X1KLP5_9ZZZZ</name>
<dbReference type="AlphaFoldDB" id="X1KLP5"/>
<proteinExistence type="predicted"/>